<evidence type="ECO:0000313" key="4">
    <source>
        <dbReference type="Proteomes" id="UP000029046"/>
    </source>
</evidence>
<comment type="caution">
    <text evidence="3">The sequence shown here is derived from an EMBL/GenBank/DDBJ whole genome shotgun (WGS) entry which is preliminary data.</text>
</comment>
<protein>
    <recommendedName>
        <fullName evidence="5">Lipoprotein</fullName>
    </recommendedName>
</protein>
<accession>A0A087ASM3</accession>
<dbReference type="EMBL" id="JGYX01000001">
    <property type="protein sequence ID" value="KFI61773.1"/>
    <property type="molecule type" value="Genomic_DNA"/>
</dbReference>
<evidence type="ECO:0000313" key="3">
    <source>
        <dbReference type="EMBL" id="KFI61773.1"/>
    </source>
</evidence>
<keyword evidence="2" id="KW-0732">Signal</keyword>
<feature type="chain" id="PRO_5038467026" description="Lipoprotein" evidence="2">
    <location>
        <begin position="22"/>
        <end position="187"/>
    </location>
</feature>
<gene>
    <name evidence="3" type="ORF">BIGA_0296</name>
</gene>
<dbReference type="eggNOG" id="ENOG5031X10">
    <property type="taxonomic scope" value="Bacteria"/>
</dbReference>
<feature type="compositionally biased region" description="Low complexity" evidence="1">
    <location>
        <begin position="51"/>
        <end position="82"/>
    </location>
</feature>
<dbReference type="Proteomes" id="UP000029046">
    <property type="component" value="Unassembled WGS sequence"/>
</dbReference>
<evidence type="ECO:0000256" key="1">
    <source>
        <dbReference type="SAM" id="MobiDB-lite"/>
    </source>
</evidence>
<dbReference type="PROSITE" id="PS51257">
    <property type="entry name" value="PROKAR_LIPOPROTEIN"/>
    <property type="match status" value="1"/>
</dbReference>
<keyword evidence="4" id="KW-1185">Reference proteome</keyword>
<proteinExistence type="predicted"/>
<dbReference type="OrthoDB" id="5245154at2"/>
<reference evidence="3 4" key="1">
    <citation type="submission" date="2014-03" db="EMBL/GenBank/DDBJ databases">
        <title>Genomics of Bifidobacteria.</title>
        <authorList>
            <person name="Ventura M."/>
            <person name="Milani C."/>
            <person name="Lugli G.A."/>
        </authorList>
    </citation>
    <scope>NUCLEOTIDE SEQUENCE [LARGE SCALE GENOMIC DNA]</scope>
    <source>
        <strain evidence="3 4">LMG 11586</strain>
    </source>
</reference>
<evidence type="ECO:0008006" key="5">
    <source>
        <dbReference type="Google" id="ProtNLM"/>
    </source>
</evidence>
<feature type="region of interest" description="Disordered" evidence="1">
    <location>
        <begin position="49"/>
        <end position="90"/>
    </location>
</feature>
<evidence type="ECO:0000256" key="2">
    <source>
        <dbReference type="SAM" id="SignalP"/>
    </source>
</evidence>
<name>A0A087ASM3_9BIFI</name>
<organism evidence="3 4">
    <name type="scientific">Bifidobacterium pullorum subsp. gallinarum</name>
    <dbReference type="NCBI Taxonomy" id="78344"/>
    <lineage>
        <taxon>Bacteria</taxon>
        <taxon>Bacillati</taxon>
        <taxon>Actinomycetota</taxon>
        <taxon>Actinomycetes</taxon>
        <taxon>Bifidobacteriales</taxon>
        <taxon>Bifidobacteriaceae</taxon>
        <taxon>Bifidobacterium</taxon>
    </lineage>
</organism>
<dbReference type="AlphaFoldDB" id="A0A087ASM3"/>
<dbReference type="RefSeq" id="WP_152595952.1">
    <property type="nucleotide sequence ID" value="NZ_JGYX01000001.1"/>
</dbReference>
<feature type="signal peptide" evidence="2">
    <location>
        <begin position="1"/>
        <end position="21"/>
    </location>
</feature>
<sequence>MSKTLRSIGAALCLTAALSTALGGCVGRDDATDEILHRLDTMQREIEDLRAGSTGSSASDGTTSSDSGTATDGGSSASTQAAPTDQAGFEAAIADLESRASDAVATADAVAVPSAPADRPQAYFDATRPLEALDDEIDRLDDQIEDAHRAKTIDRNTMWSLEDRLDVVDDQIDQAKDSLERRMGIND</sequence>